<dbReference type="Pfam" id="PF13185">
    <property type="entry name" value="GAF_2"/>
    <property type="match status" value="1"/>
</dbReference>
<feature type="compositionally biased region" description="Low complexity" evidence="3">
    <location>
        <begin position="32"/>
        <end position="48"/>
    </location>
</feature>
<dbReference type="InterPro" id="IPR051330">
    <property type="entry name" value="Phosphatase_reg/MetRdx"/>
</dbReference>
<evidence type="ECO:0000313" key="6">
    <source>
        <dbReference type="Proteomes" id="UP000239899"/>
    </source>
</evidence>
<feature type="domain" description="GAF" evidence="4">
    <location>
        <begin position="56"/>
        <end position="149"/>
    </location>
</feature>
<evidence type="ECO:0000259" key="4">
    <source>
        <dbReference type="Pfam" id="PF13185"/>
    </source>
</evidence>
<dbReference type="STRING" id="3076.A0A2P6TGB5"/>
<comment type="caution">
    <text evidence="5">The sequence shown here is derived from an EMBL/GenBank/DDBJ whole genome shotgun (WGS) entry which is preliminary data.</text>
</comment>
<dbReference type="Proteomes" id="UP000239899">
    <property type="component" value="Unassembled WGS sequence"/>
</dbReference>
<protein>
    <submittedName>
        <fullName evidence="5">Diguanylate cyclase</fullName>
    </submittedName>
</protein>
<reference evidence="5 6" key="1">
    <citation type="journal article" date="2018" name="Plant J.">
        <title>Genome sequences of Chlorella sorokiniana UTEX 1602 and Micractinium conductrix SAG 241.80: implications to maltose excretion by a green alga.</title>
        <authorList>
            <person name="Arriola M.B."/>
            <person name="Velmurugan N."/>
            <person name="Zhang Y."/>
            <person name="Plunkett M.H."/>
            <person name="Hondzo H."/>
            <person name="Barney B.M."/>
        </authorList>
    </citation>
    <scope>NUCLEOTIDE SEQUENCE [LARGE SCALE GENOMIC DNA]</scope>
    <source>
        <strain evidence="6">UTEX 1602</strain>
    </source>
</reference>
<organism evidence="5 6">
    <name type="scientific">Chlorella sorokiniana</name>
    <name type="common">Freshwater green alga</name>
    <dbReference type="NCBI Taxonomy" id="3076"/>
    <lineage>
        <taxon>Eukaryota</taxon>
        <taxon>Viridiplantae</taxon>
        <taxon>Chlorophyta</taxon>
        <taxon>core chlorophytes</taxon>
        <taxon>Trebouxiophyceae</taxon>
        <taxon>Chlorellales</taxon>
        <taxon>Chlorellaceae</taxon>
        <taxon>Chlorella clade</taxon>
        <taxon>Chlorella</taxon>
    </lineage>
</organism>
<accession>A0A2P6TGB5</accession>
<evidence type="ECO:0000256" key="2">
    <source>
        <dbReference type="ARBA" id="ARBA00038454"/>
    </source>
</evidence>
<sequence>MATVACELHAAFAYFHWTGFYRAPAAAAPAAAQQAEPAEQQAEQAEQQRQSERQLVIGPYQGGLGCLRIPFSKGVCGAAARERRTQLVPDVHAFPGHIACASSTQSEVVVPVLTPGGQLLAVLDVDSDLPAAFTEVDAQWLEQLCTDLGSRQWQAGL</sequence>
<dbReference type="EMBL" id="LHPG02000017">
    <property type="protein sequence ID" value="PRW33150.1"/>
    <property type="molecule type" value="Genomic_DNA"/>
</dbReference>
<name>A0A2P6TGB5_CHLSO</name>
<feature type="region of interest" description="Disordered" evidence="3">
    <location>
        <begin position="32"/>
        <end position="51"/>
    </location>
</feature>
<comment type="similarity">
    <text evidence="2">Belongs to the free Met sulfoxide reductase family.</text>
</comment>
<dbReference type="GO" id="GO:0005829">
    <property type="term" value="C:cytosol"/>
    <property type="evidence" value="ECO:0007669"/>
    <property type="project" value="TreeGrafter"/>
</dbReference>
<gene>
    <name evidence="5" type="ORF">C2E21_7944</name>
</gene>
<dbReference type="SUPFAM" id="SSF55781">
    <property type="entry name" value="GAF domain-like"/>
    <property type="match status" value="1"/>
</dbReference>
<proteinExistence type="inferred from homology"/>
<dbReference type="AlphaFoldDB" id="A0A2P6TGB5"/>
<dbReference type="Gene3D" id="3.30.450.40">
    <property type="match status" value="1"/>
</dbReference>
<dbReference type="PANTHER" id="PTHR21021:SF15">
    <property type="entry name" value="FREE METHIONINE-R-SULFOXIDE REDUCTASE"/>
    <property type="match status" value="1"/>
</dbReference>
<evidence type="ECO:0000256" key="3">
    <source>
        <dbReference type="SAM" id="MobiDB-lite"/>
    </source>
</evidence>
<evidence type="ECO:0000313" key="5">
    <source>
        <dbReference type="EMBL" id="PRW33150.1"/>
    </source>
</evidence>
<dbReference type="GO" id="GO:0033745">
    <property type="term" value="F:L-methionine-(R)-S-oxide reductase activity"/>
    <property type="evidence" value="ECO:0007669"/>
    <property type="project" value="TreeGrafter"/>
</dbReference>
<dbReference type="PANTHER" id="PTHR21021">
    <property type="entry name" value="GAF/PUTATIVE CYTOSKELETAL PROTEIN"/>
    <property type="match status" value="1"/>
</dbReference>
<evidence type="ECO:0000256" key="1">
    <source>
        <dbReference type="ARBA" id="ARBA00023170"/>
    </source>
</evidence>
<keyword evidence="6" id="KW-1185">Reference proteome</keyword>
<dbReference type="InterPro" id="IPR003018">
    <property type="entry name" value="GAF"/>
</dbReference>
<dbReference type="OrthoDB" id="15735at2759"/>
<dbReference type="InterPro" id="IPR029016">
    <property type="entry name" value="GAF-like_dom_sf"/>
</dbReference>
<keyword evidence="1" id="KW-0675">Receptor</keyword>